<protein>
    <submittedName>
        <fullName evidence="2">Uncharacterized protein</fullName>
    </submittedName>
</protein>
<gene>
    <name evidence="2" type="primary">WBGene00283524</name>
</gene>
<name>A0A2A6BJY5_PRIPA</name>
<dbReference type="AlphaFoldDB" id="A0A2A6BJY5"/>
<keyword evidence="3" id="KW-1185">Reference proteome</keyword>
<accession>A0A2A6BJY5</accession>
<proteinExistence type="predicted"/>
<dbReference type="Proteomes" id="UP000005239">
    <property type="component" value="Unassembled WGS sequence"/>
</dbReference>
<evidence type="ECO:0000313" key="2">
    <source>
        <dbReference type="EnsemblMetazoa" id="PPA45155.1"/>
    </source>
</evidence>
<feature type="region of interest" description="Disordered" evidence="1">
    <location>
        <begin position="1"/>
        <end position="28"/>
    </location>
</feature>
<accession>A0A8R1V0G7</accession>
<evidence type="ECO:0000256" key="1">
    <source>
        <dbReference type="SAM" id="MobiDB-lite"/>
    </source>
</evidence>
<reference evidence="3" key="1">
    <citation type="journal article" date="2008" name="Nat. Genet.">
        <title>The Pristionchus pacificus genome provides a unique perspective on nematode lifestyle and parasitism.</title>
        <authorList>
            <person name="Dieterich C."/>
            <person name="Clifton S.W."/>
            <person name="Schuster L.N."/>
            <person name="Chinwalla A."/>
            <person name="Delehaunty K."/>
            <person name="Dinkelacker I."/>
            <person name="Fulton L."/>
            <person name="Fulton R."/>
            <person name="Godfrey J."/>
            <person name="Minx P."/>
            <person name="Mitreva M."/>
            <person name="Roeseler W."/>
            <person name="Tian H."/>
            <person name="Witte H."/>
            <person name="Yang S.P."/>
            <person name="Wilson R.K."/>
            <person name="Sommer R.J."/>
        </authorList>
    </citation>
    <scope>NUCLEOTIDE SEQUENCE [LARGE SCALE GENOMIC DNA]</scope>
    <source>
        <strain evidence="3">PS312</strain>
    </source>
</reference>
<organism evidence="2 3">
    <name type="scientific">Pristionchus pacificus</name>
    <name type="common">Parasitic nematode worm</name>
    <dbReference type="NCBI Taxonomy" id="54126"/>
    <lineage>
        <taxon>Eukaryota</taxon>
        <taxon>Metazoa</taxon>
        <taxon>Ecdysozoa</taxon>
        <taxon>Nematoda</taxon>
        <taxon>Chromadorea</taxon>
        <taxon>Rhabditida</taxon>
        <taxon>Rhabditina</taxon>
        <taxon>Diplogasteromorpha</taxon>
        <taxon>Diplogasteroidea</taxon>
        <taxon>Neodiplogasteridae</taxon>
        <taxon>Pristionchus</taxon>
    </lineage>
</organism>
<sequence>MGMRALMGGGGTTRREYVGGKGEDSLEPSGRWWCVKLDSGKESWKKTLEWHRIAAKTGRYTKEKGRRKEKRVHHSRTAFCFSKRDEETRDFTATSEKLLKPLKIS</sequence>
<evidence type="ECO:0000313" key="3">
    <source>
        <dbReference type="Proteomes" id="UP000005239"/>
    </source>
</evidence>
<dbReference type="EnsemblMetazoa" id="PPA45155.1">
    <property type="protein sequence ID" value="PPA45155.1"/>
    <property type="gene ID" value="WBGene00283524"/>
</dbReference>
<feature type="compositionally biased region" description="Basic and acidic residues" evidence="1">
    <location>
        <begin position="13"/>
        <end position="24"/>
    </location>
</feature>
<reference evidence="2" key="2">
    <citation type="submission" date="2022-06" db="UniProtKB">
        <authorList>
            <consortium name="EnsemblMetazoa"/>
        </authorList>
    </citation>
    <scope>IDENTIFICATION</scope>
    <source>
        <strain evidence="2">PS312</strain>
    </source>
</reference>